<dbReference type="Proteomes" id="UP000006911">
    <property type="component" value="Unassembled WGS sequence"/>
</dbReference>
<organism evidence="2 3">
    <name type="scientific">Tuber melanosporum (strain Mel28)</name>
    <name type="common">Perigord black truffle</name>
    <dbReference type="NCBI Taxonomy" id="656061"/>
    <lineage>
        <taxon>Eukaryota</taxon>
        <taxon>Fungi</taxon>
        <taxon>Dikarya</taxon>
        <taxon>Ascomycota</taxon>
        <taxon>Pezizomycotina</taxon>
        <taxon>Pezizomycetes</taxon>
        <taxon>Pezizales</taxon>
        <taxon>Tuberaceae</taxon>
        <taxon>Tuber</taxon>
    </lineage>
</organism>
<dbReference type="InParanoid" id="D5GDJ9"/>
<reference evidence="2 3" key="1">
    <citation type="journal article" date="2010" name="Nature">
        <title>Perigord black truffle genome uncovers evolutionary origins and mechanisms of symbiosis.</title>
        <authorList>
            <person name="Martin F."/>
            <person name="Kohler A."/>
            <person name="Murat C."/>
            <person name="Balestrini R."/>
            <person name="Coutinho P.M."/>
            <person name="Jaillon O."/>
            <person name="Montanini B."/>
            <person name="Morin E."/>
            <person name="Noel B."/>
            <person name="Percudani R."/>
            <person name="Porcel B."/>
            <person name="Rubini A."/>
            <person name="Amicucci A."/>
            <person name="Amselem J."/>
            <person name="Anthouard V."/>
            <person name="Arcioni S."/>
            <person name="Artiguenave F."/>
            <person name="Aury J.M."/>
            <person name="Ballario P."/>
            <person name="Bolchi A."/>
            <person name="Brenna A."/>
            <person name="Brun A."/>
            <person name="Buee M."/>
            <person name="Cantarel B."/>
            <person name="Chevalier G."/>
            <person name="Couloux A."/>
            <person name="Da Silva C."/>
            <person name="Denoeud F."/>
            <person name="Duplessis S."/>
            <person name="Ghignone S."/>
            <person name="Hilselberger B."/>
            <person name="Iotti M."/>
            <person name="Marcais B."/>
            <person name="Mello A."/>
            <person name="Miranda M."/>
            <person name="Pacioni G."/>
            <person name="Quesneville H."/>
            <person name="Riccioni C."/>
            <person name="Ruotolo R."/>
            <person name="Splivallo R."/>
            <person name="Stocchi V."/>
            <person name="Tisserant E."/>
            <person name="Viscomi A.R."/>
            <person name="Zambonelli A."/>
            <person name="Zampieri E."/>
            <person name="Henrissat B."/>
            <person name="Lebrun M.H."/>
            <person name="Paolocci F."/>
            <person name="Bonfante P."/>
            <person name="Ottonello S."/>
            <person name="Wincker P."/>
        </authorList>
    </citation>
    <scope>NUCLEOTIDE SEQUENCE [LARGE SCALE GENOMIC DNA]</scope>
    <source>
        <strain evidence="2 3">Mel28</strain>
    </source>
</reference>
<evidence type="ECO:0000313" key="3">
    <source>
        <dbReference type="Proteomes" id="UP000006911"/>
    </source>
</evidence>
<dbReference type="EMBL" id="FN430147">
    <property type="protein sequence ID" value="CAZ82592.1"/>
    <property type="molecule type" value="Genomic_DNA"/>
</dbReference>
<sequence length="98" mass="11271">MRAEAISYYITHHPLLVTVSITICLLCIARHPGLCRSQITKAYPAFFRRVRALEDMCEAKAMEIGIVDILREEIRHERNCVSVRPGKEISRWARSVTC</sequence>
<feature type="transmembrane region" description="Helical" evidence="1">
    <location>
        <begin position="6"/>
        <end position="29"/>
    </location>
</feature>
<keyword evidence="1" id="KW-1133">Transmembrane helix</keyword>
<keyword evidence="1" id="KW-0472">Membrane</keyword>
<evidence type="ECO:0000256" key="1">
    <source>
        <dbReference type="SAM" id="Phobius"/>
    </source>
</evidence>
<keyword evidence="1" id="KW-0812">Transmembrane</keyword>
<evidence type="ECO:0000313" key="2">
    <source>
        <dbReference type="EMBL" id="CAZ82592.1"/>
    </source>
</evidence>
<protein>
    <submittedName>
        <fullName evidence="2">(Perigord truffle) hypothetical protein</fullName>
    </submittedName>
</protein>
<gene>
    <name evidence="2" type="ORF">GSTUM_00001054001</name>
</gene>
<accession>D5GDJ9</accession>
<name>D5GDJ9_TUBMM</name>
<keyword evidence="3" id="KW-1185">Reference proteome</keyword>
<dbReference type="HOGENOM" id="CLU_2335168_0_0_1"/>
<dbReference type="AlphaFoldDB" id="D5GDJ9"/>
<proteinExistence type="predicted"/>
<dbReference type="KEGG" id="tml:GSTUM_00001054001"/>